<organism evidence="1 2">
    <name type="scientific">Chryseomicrobium palamuruense</name>
    <dbReference type="NCBI Taxonomy" id="682973"/>
    <lineage>
        <taxon>Bacteria</taxon>
        <taxon>Bacillati</taxon>
        <taxon>Bacillota</taxon>
        <taxon>Bacilli</taxon>
        <taxon>Bacillales</taxon>
        <taxon>Caryophanaceae</taxon>
        <taxon>Chryseomicrobium</taxon>
    </lineage>
</organism>
<accession>A0ABV8URA1</accession>
<sequence>MNTLDVLAIIHEDTKWTVTVEHLEAAMTASSRMITDTDRMSFVYLIENGDQYTYLHFDYKDWGALSLIAKEPGPVFLSDGSHKIELLDFNNELTMLLTNIEGNDNYGQHFIEEVEKTFKTFYEKTEE</sequence>
<dbReference type="InterPro" id="IPR020908">
    <property type="entry name" value="UPF0738"/>
</dbReference>
<evidence type="ECO:0000313" key="2">
    <source>
        <dbReference type="Proteomes" id="UP001595733"/>
    </source>
</evidence>
<dbReference type="EMBL" id="JBHSEF010000008">
    <property type="protein sequence ID" value="MFC4353639.1"/>
    <property type="molecule type" value="Genomic_DNA"/>
</dbReference>
<comment type="caution">
    <text evidence="1">The sequence shown here is derived from an EMBL/GenBank/DDBJ whole genome shotgun (WGS) entry which is preliminary data.</text>
</comment>
<keyword evidence="2" id="KW-1185">Reference proteome</keyword>
<dbReference type="RefSeq" id="WP_378139227.1">
    <property type="nucleotide sequence ID" value="NZ_JBHSEF010000008.1"/>
</dbReference>
<dbReference type="Proteomes" id="UP001595733">
    <property type="component" value="Unassembled WGS sequence"/>
</dbReference>
<evidence type="ECO:0000313" key="1">
    <source>
        <dbReference type="EMBL" id="MFC4353639.1"/>
    </source>
</evidence>
<reference evidence="2" key="1">
    <citation type="journal article" date="2019" name="Int. J. Syst. Evol. Microbiol.">
        <title>The Global Catalogue of Microorganisms (GCM) 10K type strain sequencing project: providing services to taxonomists for standard genome sequencing and annotation.</title>
        <authorList>
            <consortium name="The Broad Institute Genomics Platform"/>
            <consortium name="The Broad Institute Genome Sequencing Center for Infectious Disease"/>
            <person name="Wu L."/>
            <person name="Ma J."/>
        </authorList>
    </citation>
    <scope>NUCLEOTIDE SEQUENCE [LARGE SCALE GENOMIC DNA]</scope>
    <source>
        <strain evidence="2">CCUG 50353</strain>
    </source>
</reference>
<proteinExistence type="predicted"/>
<gene>
    <name evidence="1" type="ORF">ACFO0S_01000</name>
</gene>
<protein>
    <submittedName>
        <fullName evidence="1">Uncharacterized protein</fullName>
    </submittedName>
</protein>
<name>A0ABV8URA1_9BACL</name>
<dbReference type="Pfam" id="PF19785">
    <property type="entry name" value="UPF0738"/>
    <property type="match status" value="1"/>
</dbReference>